<comment type="caution">
    <text evidence="4">The sequence shown here is derived from an EMBL/GenBank/DDBJ whole genome shotgun (WGS) entry which is preliminary data.</text>
</comment>
<organism evidence="4 5">
    <name type="scientific">Diatrype stigma</name>
    <dbReference type="NCBI Taxonomy" id="117547"/>
    <lineage>
        <taxon>Eukaryota</taxon>
        <taxon>Fungi</taxon>
        <taxon>Dikarya</taxon>
        <taxon>Ascomycota</taxon>
        <taxon>Pezizomycotina</taxon>
        <taxon>Sordariomycetes</taxon>
        <taxon>Xylariomycetidae</taxon>
        <taxon>Xylariales</taxon>
        <taxon>Diatrypaceae</taxon>
        <taxon>Diatrype</taxon>
    </lineage>
</organism>
<feature type="transmembrane region" description="Helical" evidence="2">
    <location>
        <begin position="522"/>
        <end position="543"/>
    </location>
</feature>
<evidence type="ECO:0000256" key="1">
    <source>
        <dbReference type="SAM" id="MobiDB-lite"/>
    </source>
</evidence>
<dbReference type="PANTHER" id="PTHR34814:SF1">
    <property type="entry name" value="NITROSOGUANIDINE RESISTANCE PROTEIN SNG1"/>
    <property type="match status" value="1"/>
</dbReference>
<dbReference type="Pfam" id="PF12051">
    <property type="entry name" value="DUF3533"/>
    <property type="match status" value="1"/>
</dbReference>
<dbReference type="AlphaFoldDB" id="A0AAN9UX17"/>
<dbReference type="EMBL" id="JAKJXP020000025">
    <property type="protein sequence ID" value="KAK7753805.1"/>
    <property type="molecule type" value="Genomic_DNA"/>
</dbReference>
<feature type="transmembrane region" description="Helical" evidence="2">
    <location>
        <begin position="465"/>
        <end position="485"/>
    </location>
</feature>
<feature type="transmembrane region" description="Helical" evidence="2">
    <location>
        <begin position="129"/>
        <end position="150"/>
    </location>
</feature>
<sequence>MSSSHPAKSPPDASGLVIAAARGPPDYATGGNESGGGDSGDNTARDGRGSYFASNGALLVSDDPHDYDRDEEEKRRPLEESLQRQPHRSVGFWDPKMNQVRKTVIKQWAAMAYIHTYFRSVRYQLKRGSGLFAVTFLVCAIMAILALYWADLFVVDQKLRNLTVHVVDLDGQAAPYNDSASAITPLVGPTMTSLARELADGDQPSLGYVVVPAAAYGHDARAVRQAVYDWECYAAVVIQANATALLQAAAARGNASYDPTGAVQIVLLSARQEATYYNYILPQLEALARDFSARFAARWAAELLADGAAYPREALARAPAAVNPGVAPVQLDLRPFQPAVATPAVSIGLIYLIIMAFFSFGFFMPIHSKYIQPHGHPPLHYWQYIIWRLCATITAYLFISLAYSLVSLAFQIPFWPGPASQTDVAFSATAYGRGSFPVYWMVNFVGMNALGIACENVAMVIGQPWTALWLIFWVITNVATSFYSIELAPNFFRWGYAWPLYHVVMASRQILFDLHSRIGLNFGVLFAWAAVNVTLFPFCCYIMRWKMERGQRRSSEERQGDTYTIDTGDGEKVEYPKEKGAKPPKKRRGFMRGM</sequence>
<feature type="domain" description="DUF3533" evidence="3">
    <location>
        <begin position="135"/>
        <end position="533"/>
    </location>
</feature>
<proteinExistence type="predicted"/>
<feature type="transmembrane region" description="Helical" evidence="2">
    <location>
        <begin position="385"/>
        <end position="406"/>
    </location>
</feature>
<dbReference type="Proteomes" id="UP001320420">
    <property type="component" value="Unassembled WGS sequence"/>
</dbReference>
<keyword evidence="2" id="KW-0812">Transmembrane</keyword>
<feature type="compositionally biased region" description="Basic and acidic residues" evidence="1">
    <location>
        <begin position="569"/>
        <end position="581"/>
    </location>
</feature>
<dbReference type="GO" id="GO:0016020">
    <property type="term" value="C:membrane"/>
    <property type="evidence" value="ECO:0007669"/>
    <property type="project" value="TreeGrafter"/>
</dbReference>
<feature type="compositionally biased region" description="Basic residues" evidence="1">
    <location>
        <begin position="582"/>
        <end position="594"/>
    </location>
</feature>
<name>A0AAN9UX17_9PEZI</name>
<feature type="region of interest" description="Disordered" evidence="1">
    <location>
        <begin position="1"/>
        <end position="87"/>
    </location>
</feature>
<evidence type="ECO:0000256" key="2">
    <source>
        <dbReference type="SAM" id="Phobius"/>
    </source>
</evidence>
<dbReference type="PANTHER" id="PTHR34814">
    <property type="entry name" value="NITROSOGUANIDINE RESISTANCE PROTEIN SNG1"/>
    <property type="match status" value="1"/>
</dbReference>
<feature type="region of interest" description="Disordered" evidence="1">
    <location>
        <begin position="553"/>
        <end position="594"/>
    </location>
</feature>
<keyword evidence="2" id="KW-0472">Membrane</keyword>
<evidence type="ECO:0000313" key="4">
    <source>
        <dbReference type="EMBL" id="KAK7753805.1"/>
    </source>
</evidence>
<feature type="transmembrane region" description="Helical" evidence="2">
    <location>
        <begin position="344"/>
        <end position="364"/>
    </location>
</feature>
<evidence type="ECO:0000259" key="3">
    <source>
        <dbReference type="Pfam" id="PF12051"/>
    </source>
</evidence>
<accession>A0AAN9UX17</accession>
<dbReference type="InterPro" id="IPR053001">
    <property type="entry name" value="MNNG_permease-like"/>
</dbReference>
<feature type="compositionally biased region" description="Basic and acidic residues" evidence="1">
    <location>
        <begin position="62"/>
        <end position="82"/>
    </location>
</feature>
<reference evidence="4 5" key="1">
    <citation type="submission" date="2024-02" db="EMBL/GenBank/DDBJ databases">
        <title>De novo assembly and annotation of 12 fungi associated with fruit tree decline syndrome in Ontario, Canada.</title>
        <authorList>
            <person name="Sulman M."/>
            <person name="Ellouze W."/>
            <person name="Ilyukhin E."/>
        </authorList>
    </citation>
    <scope>NUCLEOTIDE SEQUENCE [LARGE SCALE GENOMIC DNA]</scope>
    <source>
        <strain evidence="4 5">M11/M66-122</strain>
    </source>
</reference>
<dbReference type="InterPro" id="IPR022703">
    <property type="entry name" value="DUF3533"/>
</dbReference>
<protein>
    <recommendedName>
        <fullName evidence="3">DUF3533 domain-containing protein</fullName>
    </recommendedName>
</protein>
<keyword evidence="2" id="KW-1133">Transmembrane helix</keyword>
<keyword evidence="5" id="KW-1185">Reference proteome</keyword>
<gene>
    <name evidence="4" type="ORF">SLS62_004171</name>
</gene>
<feature type="transmembrane region" description="Helical" evidence="2">
    <location>
        <begin position="438"/>
        <end position="458"/>
    </location>
</feature>
<evidence type="ECO:0000313" key="5">
    <source>
        <dbReference type="Proteomes" id="UP001320420"/>
    </source>
</evidence>